<proteinExistence type="predicted"/>
<dbReference type="InParanoid" id="A0A0C3AYU9"/>
<keyword evidence="3" id="KW-1185">Reference proteome</keyword>
<reference evidence="3" key="2">
    <citation type="submission" date="2015-01" db="EMBL/GenBank/DDBJ databases">
        <title>Evolutionary Origins and Diversification of the Mycorrhizal Mutualists.</title>
        <authorList>
            <consortium name="DOE Joint Genome Institute"/>
            <consortium name="Mycorrhizal Genomics Consortium"/>
            <person name="Kohler A."/>
            <person name="Kuo A."/>
            <person name="Nagy L.G."/>
            <person name="Floudas D."/>
            <person name="Copeland A."/>
            <person name="Barry K.W."/>
            <person name="Cichocki N."/>
            <person name="Veneault-Fourrey C."/>
            <person name="LaButti K."/>
            <person name="Lindquist E.A."/>
            <person name="Lipzen A."/>
            <person name="Lundell T."/>
            <person name="Morin E."/>
            <person name="Murat C."/>
            <person name="Riley R."/>
            <person name="Ohm R."/>
            <person name="Sun H."/>
            <person name="Tunlid A."/>
            <person name="Henrissat B."/>
            <person name="Grigoriev I.V."/>
            <person name="Hibbett D.S."/>
            <person name="Martin F."/>
        </authorList>
    </citation>
    <scope>NUCLEOTIDE SEQUENCE [LARGE SCALE GENOMIC DNA]</scope>
    <source>
        <strain evidence="3">F 1598</strain>
    </source>
</reference>
<dbReference type="SUPFAM" id="SSF53474">
    <property type="entry name" value="alpha/beta-Hydrolases"/>
    <property type="match status" value="1"/>
</dbReference>
<dbReference type="HOGENOM" id="CLU_045014_1_0_1"/>
<accession>A0A0C3AYU9</accession>
<dbReference type="Gene3D" id="3.40.50.1820">
    <property type="entry name" value="alpha/beta hydrolase"/>
    <property type="match status" value="1"/>
</dbReference>
<evidence type="ECO:0000313" key="3">
    <source>
        <dbReference type="Proteomes" id="UP000054166"/>
    </source>
</evidence>
<dbReference type="OrthoDB" id="5311491at2759"/>
<dbReference type="AlphaFoldDB" id="A0A0C3AYU9"/>
<reference evidence="2 3" key="1">
    <citation type="submission" date="2014-04" db="EMBL/GenBank/DDBJ databases">
        <authorList>
            <consortium name="DOE Joint Genome Institute"/>
            <person name="Kuo A."/>
            <person name="Tarkka M."/>
            <person name="Buscot F."/>
            <person name="Kohler A."/>
            <person name="Nagy L.G."/>
            <person name="Floudas D."/>
            <person name="Copeland A."/>
            <person name="Barry K.W."/>
            <person name="Cichocki N."/>
            <person name="Veneault-Fourrey C."/>
            <person name="LaButti K."/>
            <person name="Lindquist E.A."/>
            <person name="Lipzen A."/>
            <person name="Lundell T."/>
            <person name="Morin E."/>
            <person name="Murat C."/>
            <person name="Sun H."/>
            <person name="Tunlid A."/>
            <person name="Henrissat B."/>
            <person name="Grigoriev I.V."/>
            <person name="Hibbett D.S."/>
            <person name="Martin F."/>
            <person name="Nordberg H.P."/>
            <person name="Cantor M.N."/>
            <person name="Hua S.X."/>
        </authorList>
    </citation>
    <scope>NUCLEOTIDE SEQUENCE [LARGE SCALE GENOMIC DNA]</scope>
    <source>
        <strain evidence="2 3">F 1598</strain>
    </source>
</reference>
<dbReference type="Proteomes" id="UP000054166">
    <property type="component" value="Unassembled WGS sequence"/>
</dbReference>
<feature type="region of interest" description="Disordered" evidence="1">
    <location>
        <begin position="217"/>
        <end position="237"/>
    </location>
</feature>
<dbReference type="EMBL" id="KN833011">
    <property type="protein sequence ID" value="KIM79173.1"/>
    <property type="molecule type" value="Genomic_DNA"/>
</dbReference>
<dbReference type="InterPro" id="IPR029058">
    <property type="entry name" value="AB_hydrolase_fold"/>
</dbReference>
<evidence type="ECO:0000313" key="2">
    <source>
        <dbReference type="EMBL" id="KIM79173.1"/>
    </source>
</evidence>
<evidence type="ECO:0000256" key="1">
    <source>
        <dbReference type="SAM" id="MobiDB-lite"/>
    </source>
</evidence>
<name>A0A0C3AYU9_PILCF</name>
<sequence length="254" mass="28214">MPQAPVDNKGTELFYTDSGPVPGSTDYTTLVIYHGSAFTGHTFHKLLPFGAKDNIRLVIVNRRDYAGSTKYTDDDLKDLNEGKAAFMERLGAEVAHLLIWFAETHKISKISVDGKSGGFSVMGWSMGSATPMALLAYPDFVGKGTCAKLEPYFRQLILYDPPLLSFGYDQPAGGYNPFKDPDLPTQEAIFENFTFYVSGYYNHPDLASRSVPNLNFDKRGELPDPNNPKSTGRPFSINNMTEDEMKVNVCRLIV</sequence>
<gene>
    <name evidence="2" type="ORF">PILCRDRAFT_792298</name>
</gene>
<organism evidence="2 3">
    <name type="scientific">Piloderma croceum (strain F 1598)</name>
    <dbReference type="NCBI Taxonomy" id="765440"/>
    <lineage>
        <taxon>Eukaryota</taxon>
        <taxon>Fungi</taxon>
        <taxon>Dikarya</taxon>
        <taxon>Basidiomycota</taxon>
        <taxon>Agaricomycotina</taxon>
        <taxon>Agaricomycetes</taxon>
        <taxon>Agaricomycetidae</taxon>
        <taxon>Atheliales</taxon>
        <taxon>Atheliaceae</taxon>
        <taxon>Piloderma</taxon>
    </lineage>
</organism>
<protein>
    <submittedName>
        <fullName evidence="2">Uncharacterized protein</fullName>
    </submittedName>
</protein>